<dbReference type="AlphaFoldDB" id="A0A1E2TSG4"/>
<protein>
    <submittedName>
        <fullName evidence="2">YkgJ family cysteine cluster protein</fullName>
    </submittedName>
</protein>
<gene>
    <name evidence="2" type="ORF">H4C75_04775</name>
    <name evidence="3" type="ORF">K5H97_04890</name>
</gene>
<dbReference type="InterPro" id="IPR005358">
    <property type="entry name" value="Puta_zinc/iron-chelating_dom"/>
</dbReference>
<proteinExistence type="predicted"/>
<name>A0A1E2TSG4_9PSED</name>
<dbReference type="RefSeq" id="WP_028689796.1">
    <property type="nucleotide sequence ID" value="NZ_BQIL01000016.1"/>
</dbReference>
<dbReference type="Proteomes" id="UP000541770">
    <property type="component" value="Unassembled WGS sequence"/>
</dbReference>
<dbReference type="Pfam" id="PF03692">
    <property type="entry name" value="CxxCxxCC"/>
    <property type="match status" value="1"/>
</dbReference>
<dbReference type="Proteomes" id="UP000825591">
    <property type="component" value="Chromosome"/>
</dbReference>
<dbReference type="EMBL" id="CP081966">
    <property type="protein sequence ID" value="QZP27692.1"/>
    <property type="molecule type" value="Genomic_DNA"/>
</dbReference>
<dbReference type="STRING" id="1388763.O165_028295"/>
<feature type="region of interest" description="Disordered" evidence="1">
    <location>
        <begin position="107"/>
        <end position="127"/>
    </location>
</feature>
<organism evidence="2 4">
    <name type="scientific">Pseudomonas mosselii</name>
    <dbReference type="NCBI Taxonomy" id="78327"/>
    <lineage>
        <taxon>Bacteria</taxon>
        <taxon>Pseudomonadati</taxon>
        <taxon>Pseudomonadota</taxon>
        <taxon>Gammaproteobacteria</taxon>
        <taxon>Pseudomonadales</taxon>
        <taxon>Pseudomonadaceae</taxon>
        <taxon>Pseudomonas</taxon>
    </lineage>
</organism>
<evidence type="ECO:0000313" key="3">
    <source>
        <dbReference type="EMBL" id="QZP27692.1"/>
    </source>
</evidence>
<dbReference type="EMBL" id="JACGDE010000002">
    <property type="protein sequence ID" value="MBA6064071.1"/>
    <property type="molecule type" value="Genomic_DNA"/>
</dbReference>
<evidence type="ECO:0000313" key="4">
    <source>
        <dbReference type="Proteomes" id="UP000541770"/>
    </source>
</evidence>
<sequence>MSDQNPCLTCGACCGYFRVSFFWGECQSAGGVVPDDLVVQINPTRVAMIGTDAKPCRCVSLGGEIGTQVACSIYENRSSPCREFEASWENGVHNPSCDDARAAYGLPPLTPPGANEPHWPEEGAEVA</sequence>
<evidence type="ECO:0000313" key="2">
    <source>
        <dbReference type="EMBL" id="MBA6064071.1"/>
    </source>
</evidence>
<evidence type="ECO:0000313" key="5">
    <source>
        <dbReference type="Proteomes" id="UP000825591"/>
    </source>
</evidence>
<dbReference type="KEGG" id="pmol:CLJ08_17425"/>
<keyword evidence="5" id="KW-1185">Reference proteome</keyword>
<reference evidence="2 4" key="1">
    <citation type="submission" date="2020-07" db="EMBL/GenBank/DDBJ databases">
        <title>Diversity of carbapenemase encoding genes among Pseudomonas putida group clinical isolates in a tertiary Brazilian hospital.</title>
        <authorList>
            <person name="Alberto-Lei F."/>
            <person name="Nodari C.S."/>
            <person name="Streling A.P."/>
            <person name="Paulino J.T."/>
            <person name="Bessa-Neto F.O."/>
            <person name="Cayo R."/>
            <person name="Gales A.C."/>
        </authorList>
    </citation>
    <scope>NUCLEOTIDE SEQUENCE [LARGE SCALE GENOMIC DNA]</scope>
    <source>
        <strain evidence="2 4">14802</strain>
    </source>
</reference>
<dbReference type="GeneID" id="58770068"/>
<evidence type="ECO:0000256" key="1">
    <source>
        <dbReference type="SAM" id="MobiDB-lite"/>
    </source>
</evidence>
<accession>A0A1E2TSG4</accession>
<reference evidence="3 5" key="2">
    <citation type="submission" date="2021-08" db="EMBL/GenBank/DDBJ databases">
        <title>Bactericidal Effect of Pseudomonas oryziphila sp. nov., a novel Pseudomonas Species Against Xanthomonas oryzae Reduces Disease Severity of Bacterial Leaf Streak of Rice.</title>
        <authorList>
            <person name="Yang R."/>
            <person name="Li S."/>
            <person name="Li Y."/>
            <person name="Yan Y."/>
            <person name="Fang Y."/>
            <person name="Zou L."/>
            <person name="Chen G."/>
        </authorList>
    </citation>
    <scope>NUCLEOTIDE SEQUENCE [LARGE SCALE GENOMIC DNA]</scope>
    <source>
        <strain evidence="3 5">DSM 17497</strain>
    </source>
</reference>